<sequence length="189" mass="20666">MTSVQKLEQLTVPAEPRVARTRADVARSALAVLTQEGSDALTHARVAEIAGYSKTTLYSHWPSKIDLVLVALDALGDMPHHEATGDLRSDLIAELKLFRHAVIELRLDRVLIAMAQWASVETVGRLRDAINTNAQRPVRQMLEKSFQGPRLEAAISMLAGVVACPSLMFDTVPSDDVIEAAVDMIVRSD</sequence>
<evidence type="ECO:0000313" key="4">
    <source>
        <dbReference type="EMBL" id="MDV6229012.1"/>
    </source>
</evidence>
<keyword evidence="1 2" id="KW-0238">DNA-binding</keyword>
<dbReference type="PANTHER" id="PTHR30055">
    <property type="entry name" value="HTH-TYPE TRANSCRIPTIONAL REGULATOR RUTR"/>
    <property type="match status" value="1"/>
</dbReference>
<feature type="domain" description="HTH tetR-type" evidence="3">
    <location>
        <begin position="19"/>
        <end position="79"/>
    </location>
</feature>
<dbReference type="Pfam" id="PF00440">
    <property type="entry name" value="TetR_N"/>
    <property type="match status" value="1"/>
</dbReference>
<dbReference type="InterPro" id="IPR009057">
    <property type="entry name" value="Homeodomain-like_sf"/>
</dbReference>
<dbReference type="Gene3D" id="1.10.357.10">
    <property type="entry name" value="Tetracycline Repressor, domain 2"/>
    <property type="match status" value="1"/>
</dbReference>
<dbReference type="InterPro" id="IPR050109">
    <property type="entry name" value="HTH-type_TetR-like_transc_reg"/>
</dbReference>
<dbReference type="PROSITE" id="PS50977">
    <property type="entry name" value="HTH_TETR_2"/>
    <property type="match status" value="1"/>
</dbReference>
<keyword evidence="5" id="KW-1185">Reference proteome</keyword>
<dbReference type="Proteomes" id="UP001185899">
    <property type="component" value="Unassembled WGS sequence"/>
</dbReference>
<evidence type="ECO:0000313" key="5">
    <source>
        <dbReference type="Proteomes" id="UP001185899"/>
    </source>
</evidence>
<dbReference type="PANTHER" id="PTHR30055:SF148">
    <property type="entry name" value="TETR-FAMILY TRANSCRIPTIONAL REGULATOR"/>
    <property type="match status" value="1"/>
</dbReference>
<proteinExistence type="predicted"/>
<evidence type="ECO:0000259" key="3">
    <source>
        <dbReference type="PROSITE" id="PS50977"/>
    </source>
</evidence>
<feature type="DNA-binding region" description="H-T-H motif" evidence="2">
    <location>
        <begin position="42"/>
        <end position="61"/>
    </location>
</feature>
<dbReference type="EMBL" id="JAWLKE010000001">
    <property type="protein sequence ID" value="MDV6229012.1"/>
    <property type="molecule type" value="Genomic_DNA"/>
</dbReference>
<evidence type="ECO:0000256" key="1">
    <source>
        <dbReference type="ARBA" id="ARBA00023125"/>
    </source>
</evidence>
<reference evidence="4 5" key="1">
    <citation type="submission" date="2023-10" db="EMBL/GenBank/DDBJ databases">
        <title>Development of a sustainable strategy for remediation of hydrocarbon-contaminated territories based on the waste exchange concept.</title>
        <authorList>
            <person name="Krivoruchko A."/>
        </authorList>
    </citation>
    <scope>NUCLEOTIDE SEQUENCE [LARGE SCALE GENOMIC DNA]</scope>
    <source>
        <strain evidence="4 5">IEGM 1322</strain>
    </source>
</reference>
<comment type="caution">
    <text evidence="4">The sequence shown here is derived from an EMBL/GenBank/DDBJ whole genome shotgun (WGS) entry which is preliminary data.</text>
</comment>
<name>A0ABU4AS05_9NOCA</name>
<dbReference type="InterPro" id="IPR001647">
    <property type="entry name" value="HTH_TetR"/>
</dbReference>
<dbReference type="SUPFAM" id="SSF46689">
    <property type="entry name" value="Homeodomain-like"/>
    <property type="match status" value="1"/>
</dbReference>
<accession>A0ABU4AS05</accession>
<protein>
    <submittedName>
        <fullName evidence="4">TetR/AcrR family transcriptional regulator</fullName>
    </submittedName>
</protein>
<evidence type="ECO:0000256" key="2">
    <source>
        <dbReference type="PROSITE-ProRule" id="PRU00335"/>
    </source>
</evidence>
<organism evidence="4 5">
    <name type="scientific">Rhodococcus cercidiphylli</name>
    <dbReference type="NCBI Taxonomy" id="489916"/>
    <lineage>
        <taxon>Bacteria</taxon>
        <taxon>Bacillati</taxon>
        <taxon>Actinomycetota</taxon>
        <taxon>Actinomycetes</taxon>
        <taxon>Mycobacteriales</taxon>
        <taxon>Nocardiaceae</taxon>
        <taxon>Rhodococcus</taxon>
    </lineage>
</organism>
<dbReference type="RefSeq" id="WP_149405458.1">
    <property type="nucleotide sequence ID" value="NZ_JAWLKE010000001.1"/>
</dbReference>
<gene>
    <name evidence="4" type="ORF">R3P95_00500</name>
</gene>